<dbReference type="Pfam" id="PF05605">
    <property type="entry name" value="zf-Di19"/>
    <property type="match status" value="1"/>
</dbReference>
<dbReference type="Pfam" id="PF14571">
    <property type="entry name" value="Di19_C"/>
    <property type="match status" value="1"/>
</dbReference>
<dbReference type="Proteomes" id="UP001157006">
    <property type="component" value="Chromosome 5"/>
</dbReference>
<evidence type="ECO:0000256" key="2">
    <source>
        <dbReference type="SAM" id="MobiDB-lite"/>
    </source>
</evidence>
<feature type="compositionally biased region" description="Basic and acidic residues" evidence="2">
    <location>
        <begin position="179"/>
        <end position="196"/>
    </location>
</feature>
<feature type="domain" description="Di19 C-terminal" evidence="4">
    <location>
        <begin position="118"/>
        <end position="219"/>
    </location>
</feature>
<feature type="domain" description="Di19 zinc-binding" evidence="3">
    <location>
        <begin position="38"/>
        <end position="89"/>
    </location>
</feature>
<dbReference type="InterPro" id="IPR033347">
    <property type="entry name" value="Di19"/>
</dbReference>
<evidence type="ECO:0000313" key="6">
    <source>
        <dbReference type="Proteomes" id="UP001157006"/>
    </source>
</evidence>
<keyword evidence="6" id="KW-1185">Reference proteome</keyword>
<dbReference type="EMBL" id="OX451740">
    <property type="protein sequence ID" value="CAI8615143.1"/>
    <property type="molecule type" value="Genomic_DNA"/>
</dbReference>
<comment type="similarity">
    <text evidence="1">Belongs to the Di19 family.</text>
</comment>
<name>A0AAV1AZ56_VICFA</name>
<evidence type="ECO:0000259" key="4">
    <source>
        <dbReference type="Pfam" id="PF14571"/>
    </source>
</evidence>
<feature type="region of interest" description="Disordered" evidence="2">
    <location>
        <begin position="163"/>
        <end position="196"/>
    </location>
</feature>
<evidence type="ECO:0000313" key="5">
    <source>
        <dbReference type="EMBL" id="CAI8615143.1"/>
    </source>
</evidence>
<gene>
    <name evidence="5" type="ORF">VFH_V164480</name>
</gene>
<feature type="compositionally biased region" description="Low complexity" evidence="2">
    <location>
        <begin position="132"/>
        <end position="142"/>
    </location>
</feature>
<proteinExistence type="inferred from homology"/>
<dbReference type="AlphaFoldDB" id="A0AAV1AZ56"/>
<dbReference type="PANTHER" id="PTHR31875:SF25">
    <property type="entry name" value="PROTEIN DEHYDRATION-INDUCED 19 HOMOLOG 2"/>
    <property type="match status" value="1"/>
</dbReference>
<evidence type="ECO:0000259" key="3">
    <source>
        <dbReference type="Pfam" id="PF05605"/>
    </source>
</evidence>
<sequence length="224" mass="24946">MENHTYQSKLKSQLELLIDFEEDNRDADVDDYGLKTFYPCPFCEDDFDILELCCHIDLEHPIDATSGLCPVCGMWVGTDLVEHITAQHGNLFKISFLIFTIEINLKSKYHKHDLYPKLSLSKKGGRNGHLQSSSDGLSSPGMSTSKAACDPFLSFVCGSPASGEHGNVQPDSSSEASTEEIHSDETLLERDVPPPLCEKDKVEKARRSEFVQGLLFSTILDPDF</sequence>
<evidence type="ECO:0000256" key="1">
    <source>
        <dbReference type="ARBA" id="ARBA00007109"/>
    </source>
</evidence>
<dbReference type="InterPro" id="IPR008598">
    <property type="entry name" value="Di19_Zn-bd"/>
</dbReference>
<protein>
    <submittedName>
        <fullName evidence="5">Uncharacterized protein</fullName>
    </submittedName>
</protein>
<reference evidence="5 6" key="1">
    <citation type="submission" date="2023-01" db="EMBL/GenBank/DDBJ databases">
        <authorList>
            <person name="Kreplak J."/>
        </authorList>
    </citation>
    <scope>NUCLEOTIDE SEQUENCE [LARGE SCALE GENOMIC DNA]</scope>
</reference>
<dbReference type="InterPro" id="IPR027935">
    <property type="entry name" value="Di19_C"/>
</dbReference>
<feature type="region of interest" description="Disordered" evidence="2">
    <location>
        <begin position="123"/>
        <end position="142"/>
    </location>
</feature>
<accession>A0AAV1AZ56</accession>
<dbReference type="PANTHER" id="PTHR31875">
    <property type="entry name" value="PROTEIN DEHYDRATION-INDUCED 19"/>
    <property type="match status" value="1"/>
</dbReference>
<organism evidence="5 6">
    <name type="scientific">Vicia faba</name>
    <name type="common">Broad bean</name>
    <name type="synonym">Faba vulgaris</name>
    <dbReference type="NCBI Taxonomy" id="3906"/>
    <lineage>
        <taxon>Eukaryota</taxon>
        <taxon>Viridiplantae</taxon>
        <taxon>Streptophyta</taxon>
        <taxon>Embryophyta</taxon>
        <taxon>Tracheophyta</taxon>
        <taxon>Spermatophyta</taxon>
        <taxon>Magnoliopsida</taxon>
        <taxon>eudicotyledons</taxon>
        <taxon>Gunneridae</taxon>
        <taxon>Pentapetalae</taxon>
        <taxon>rosids</taxon>
        <taxon>fabids</taxon>
        <taxon>Fabales</taxon>
        <taxon>Fabaceae</taxon>
        <taxon>Papilionoideae</taxon>
        <taxon>50 kb inversion clade</taxon>
        <taxon>NPAAA clade</taxon>
        <taxon>Hologalegina</taxon>
        <taxon>IRL clade</taxon>
        <taxon>Fabeae</taxon>
        <taxon>Vicia</taxon>
    </lineage>
</organism>